<gene>
    <name evidence="1" type="ORF">Anas_12639</name>
</gene>
<name>A0A5N5T8M4_9CRUS</name>
<evidence type="ECO:0000313" key="1">
    <source>
        <dbReference type="EMBL" id="KAB7503003.1"/>
    </source>
</evidence>
<evidence type="ECO:0000313" key="2">
    <source>
        <dbReference type="Proteomes" id="UP000326759"/>
    </source>
</evidence>
<keyword evidence="2" id="KW-1185">Reference proteome</keyword>
<accession>A0A5N5T8M4</accession>
<reference evidence="1 2" key="1">
    <citation type="journal article" date="2019" name="PLoS Biol.">
        <title>Sex chromosomes control vertical transmission of feminizing Wolbachia symbionts in an isopod.</title>
        <authorList>
            <person name="Becking T."/>
            <person name="Chebbi M.A."/>
            <person name="Giraud I."/>
            <person name="Moumen B."/>
            <person name="Laverre T."/>
            <person name="Caubet Y."/>
            <person name="Peccoud J."/>
            <person name="Gilbert C."/>
            <person name="Cordaux R."/>
        </authorList>
    </citation>
    <scope>NUCLEOTIDE SEQUENCE [LARGE SCALE GENOMIC DNA]</scope>
    <source>
        <strain evidence="1">ANa2</strain>
        <tissue evidence="1">Whole body excluding digestive tract and cuticle</tissue>
    </source>
</reference>
<comment type="caution">
    <text evidence="1">The sequence shown here is derived from an EMBL/GenBank/DDBJ whole genome shotgun (WGS) entry which is preliminary data.</text>
</comment>
<dbReference type="OrthoDB" id="6512834at2759"/>
<dbReference type="Proteomes" id="UP000326759">
    <property type="component" value="Unassembled WGS sequence"/>
</dbReference>
<dbReference type="AlphaFoldDB" id="A0A5N5T8M4"/>
<sequence length="113" mass="13148">MEYQSQEAMKLLFYPKSNDYRNITRALLVKYPSLGNTFEPVVAEEIWKSKIIGHFQNNRHRNLKTLPIVQNRSLKKRGFAHPLKPPPNKRAAMHWLKNYLPERESASVVMGSG</sequence>
<protein>
    <submittedName>
        <fullName evidence="1">Uncharacterized protein</fullName>
    </submittedName>
</protein>
<proteinExistence type="predicted"/>
<organism evidence="1 2">
    <name type="scientific">Armadillidium nasatum</name>
    <dbReference type="NCBI Taxonomy" id="96803"/>
    <lineage>
        <taxon>Eukaryota</taxon>
        <taxon>Metazoa</taxon>
        <taxon>Ecdysozoa</taxon>
        <taxon>Arthropoda</taxon>
        <taxon>Crustacea</taxon>
        <taxon>Multicrustacea</taxon>
        <taxon>Malacostraca</taxon>
        <taxon>Eumalacostraca</taxon>
        <taxon>Peracarida</taxon>
        <taxon>Isopoda</taxon>
        <taxon>Oniscidea</taxon>
        <taxon>Crinocheta</taxon>
        <taxon>Armadillidiidae</taxon>
        <taxon>Armadillidium</taxon>
    </lineage>
</organism>
<dbReference type="EMBL" id="SEYY01006085">
    <property type="protein sequence ID" value="KAB7503003.1"/>
    <property type="molecule type" value="Genomic_DNA"/>
</dbReference>